<name>A0A0F7FEW8_PAEDU</name>
<dbReference type="HOGENOM" id="CLU_148050_1_0_9"/>
<keyword evidence="1" id="KW-0812">Transmembrane</keyword>
<dbReference type="AlphaFoldDB" id="A0A0F7FEW8"/>
<evidence type="ECO:0000256" key="1">
    <source>
        <dbReference type="SAM" id="Phobius"/>
    </source>
</evidence>
<keyword evidence="1" id="KW-0472">Membrane</keyword>
<dbReference type="Proteomes" id="UP000034189">
    <property type="component" value="Chromosome"/>
</dbReference>
<proteinExistence type="predicted"/>
<evidence type="ECO:0000313" key="3">
    <source>
        <dbReference type="Proteomes" id="UP000034189"/>
    </source>
</evidence>
<accession>A0A0F7FEW8</accession>
<dbReference type="PATRIC" id="fig|1333534.5.peg.164"/>
<feature type="transmembrane region" description="Helical" evidence="1">
    <location>
        <begin position="36"/>
        <end position="53"/>
    </location>
</feature>
<reference evidence="2 3" key="1">
    <citation type="submission" date="2015-03" db="EMBL/GenBank/DDBJ databases">
        <authorList>
            <person name="Abdul Halim M."/>
        </authorList>
    </citation>
    <scope>NUCLEOTIDE SEQUENCE [LARGE SCALE GENOMIC DNA]</scope>
    <source>
        <strain evidence="2 3">ATCC 35681</strain>
    </source>
</reference>
<feature type="transmembrane region" description="Helical" evidence="1">
    <location>
        <begin position="84"/>
        <end position="102"/>
    </location>
</feature>
<sequence length="123" mass="13657">MLLLGIGIADLSGLMPPMHYPEPANTFMEALLDTKYVMFIVSVLKIVVGASLLSNRYVPFALVVFFPITVNMVLFHAFLNFEGIVPAAVIGILHIVLLADYIDVYRPLLQSKSIHSADRLVER</sequence>
<reference evidence="2 3" key="2">
    <citation type="journal article" date="2016" name="Genome Announc.">
        <title>Genome Sequence of a Gram-Positive Diazotroph, Paenibacillus durus Type Strain ATCC 35681.</title>
        <authorList>
            <person name="Halim M.A."/>
            <person name="Rahman A.Y."/>
            <person name="Sim K.S."/>
            <person name="Yam H.C."/>
            <person name="Rahim A.A."/>
            <person name="Ghazali A.H."/>
            <person name="Najimudin N."/>
        </authorList>
    </citation>
    <scope>NUCLEOTIDE SEQUENCE [LARGE SCALE GENOMIC DNA]</scope>
    <source>
        <strain evidence="2 3">ATCC 35681</strain>
    </source>
</reference>
<feature type="transmembrane region" description="Helical" evidence="1">
    <location>
        <begin position="60"/>
        <end position="78"/>
    </location>
</feature>
<evidence type="ECO:0008006" key="4">
    <source>
        <dbReference type="Google" id="ProtNLM"/>
    </source>
</evidence>
<evidence type="ECO:0000313" key="2">
    <source>
        <dbReference type="EMBL" id="AKG37527.1"/>
    </source>
</evidence>
<organism evidence="2 3">
    <name type="scientific">Paenibacillus durus ATCC 35681</name>
    <dbReference type="NCBI Taxonomy" id="1333534"/>
    <lineage>
        <taxon>Bacteria</taxon>
        <taxon>Bacillati</taxon>
        <taxon>Bacillota</taxon>
        <taxon>Bacilli</taxon>
        <taxon>Bacillales</taxon>
        <taxon>Paenibacillaceae</taxon>
        <taxon>Paenibacillus</taxon>
    </lineage>
</organism>
<gene>
    <name evidence="2" type="ORF">VK70_00730</name>
</gene>
<dbReference type="EMBL" id="CP011114">
    <property type="protein sequence ID" value="AKG37527.1"/>
    <property type="molecule type" value="Genomic_DNA"/>
</dbReference>
<protein>
    <recommendedName>
        <fullName evidence="4">DoxX family protein</fullName>
    </recommendedName>
</protein>
<keyword evidence="1" id="KW-1133">Transmembrane helix</keyword>